<evidence type="ECO:0000313" key="3">
    <source>
        <dbReference type="EMBL" id="QKU33785.1"/>
    </source>
</evidence>
<reference evidence="3" key="2">
    <citation type="journal article" date="2018" name="Nat. Commun.">
        <title>Tailed giant Tupanvirus possesses the most complete translational apparatus of the known virosphere.</title>
        <authorList>
            <person name="Abrahao J."/>
            <person name="Silva L."/>
            <person name="Silva L.S."/>
            <person name="Khalil J.Y.B."/>
            <person name="Rodrigues R."/>
            <person name="Arantes T."/>
            <person name="Assis F."/>
            <person name="Boratto P."/>
            <person name="Andrade M."/>
            <person name="Kroon E.G."/>
            <person name="Ribeiro B."/>
            <person name="Bergier I."/>
            <person name="Seligmann H."/>
            <person name="Ghigo E."/>
            <person name="Colson P."/>
            <person name="Levasseur A."/>
            <person name="Kroemer G."/>
            <person name="Raoult D."/>
            <person name="La Scola B."/>
        </authorList>
    </citation>
    <scope>NUCLEOTIDE SEQUENCE [LARGE SCALE GENOMIC DNA]</scope>
    <source>
        <strain evidence="3">Deep ocean</strain>
    </source>
</reference>
<dbReference type="PROSITE" id="PS50164">
    <property type="entry name" value="GIY_YIG"/>
    <property type="match status" value="1"/>
</dbReference>
<dbReference type="EMBL" id="MF405918">
    <property type="protein sequence ID" value="QKU33785.1"/>
    <property type="molecule type" value="Genomic_DNA"/>
</dbReference>
<dbReference type="RefSeq" id="YP_010780393.1">
    <property type="nucleotide sequence ID" value="NC_075038.1"/>
</dbReference>
<reference evidence="3" key="1">
    <citation type="submission" date="2017-06" db="EMBL/GenBank/DDBJ databases">
        <authorList>
            <person name="Assis F.L."/>
            <person name="Abrahao J.S."/>
            <person name="Silva L."/>
            <person name="Khalil J.B."/>
            <person name="Rodrigues R."/>
            <person name="Silva L.S."/>
            <person name="Boratto P."/>
            <person name="Andrade M."/>
            <person name="Kroon E.G."/>
            <person name="Ribeiro B."/>
            <person name="Bergier I."/>
            <person name="Seligmann H."/>
            <person name="Ghigo E."/>
            <person name="Colson P."/>
            <person name="Levasseur A."/>
            <person name="Raoult D."/>
            <person name="Scola B.L."/>
        </authorList>
    </citation>
    <scope>NUCLEOTIDE SEQUENCE</scope>
    <source>
        <strain evidence="3">Deep ocean</strain>
    </source>
</reference>
<sequence>MCEWVCYLIMSLDSNDTYIGSSNNQPKRLNNHNNNDPSIKRKGARRTRGQTWIPIVIISGFHHKNACLSFEAGWKRLAKKRNNNRLNLINLMTGSNLCYDKDTKWNRILDLLYFMHNFTMIGTKFMLNYDMRHPLFEPQELTINILMEDWISDLPWPHFVSTKIVELNN</sequence>
<name>A0A6N1NEA8_9VIRU</name>
<evidence type="ECO:0000256" key="1">
    <source>
        <dbReference type="SAM" id="MobiDB-lite"/>
    </source>
</evidence>
<dbReference type="InterPro" id="IPR050381">
    <property type="entry name" value="SLX1_endonuclease"/>
</dbReference>
<evidence type="ECO:0000259" key="2">
    <source>
        <dbReference type="PROSITE" id="PS50164"/>
    </source>
</evidence>
<feature type="compositionally biased region" description="Polar residues" evidence="1">
    <location>
        <begin position="22"/>
        <end position="37"/>
    </location>
</feature>
<dbReference type="KEGG" id="vg:80517084"/>
<protein>
    <submittedName>
        <fullName evidence="3">Putative endo/excinuclease amino terminal domain protein</fullName>
    </submittedName>
</protein>
<dbReference type="SUPFAM" id="SSF82771">
    <property type="entry name" value="GIY-YIG endonuclease"/>
    <property type="match status" value="1"/>
</dbReference>
<dbReference type="GeneID" id="80517084"/>
<proteinExistence type="predicted"/>
<organism evidence="3">
    <name type="scientific">Tupanvirus deep ocean</name>
    <dbReference type="NCBI Taxonomy" id="2126984"/>
    <lineage>
        <taxon>Viruses</taxon>
        <taxon>Varidnaviria</taxon>
        <taxon>Bamfordvirae</taxon>
        <taxon>Nucleocytoviricota</taxon>
        <taxon>Megaviricetes</taxon>
        <taxon>Imitervirales</taxon>
        <taxon>Mimiviridae</taxon>
        <taxon>Megamimivirinae</taxon>
        <taxon>Tupanvirus</taxon>
        <taxon>Tupanvirus altamarinense</taxon>
    </lineage>
</organism>
<feature type="domain" description="GIY-YIG" evidence="2">
    <location>
        <begin position="2"/>
        <end position="84"/>
    </location>
</feature>
<dbReference type="Pfam" id="PF01541">
    <property type="entry name" value="GIY-YIG"/>
    <property type="match status" value="1"/>
</dbReference>
<feature type="region of interest" description="Disordered" evidence="1">
    <location>
        <begin position="22"/>
        <end position="46"/>
    </location>
</feature>
<accession>A0A6N1NEA8</accession>
<dbReference type="InterPro" id="IPR035901">
    <property type="entry name" value="GIY-YIG_endonuc_sf"/>
</dbReference>
<dbReference type="PANTHER" id="PTHR20208">
    <property type="entry name" value="STRUCTURE-SPECIFIC ENDONUCLEASE SUBUNIT SLX1"/>
    <property type="match status" value="1"/>
</dbReference>
<dbReference type="Gene3D" id="3.40.1440.10">
    <property type="entry name" value="GIY-YIG endonuclease"/>
    <property type="match status" value="1"/>
</dbReference>
<dbReference type="InterPro" id="IPR000305">
    <property type="entry name" value="GIY-YIG_endonuc"/>
</dbReference>